<dbReference type="Gene3D" id="1.20.1560.10">
    <property type="entry name" value="ABC transporter type 1, transmembrane domain"/>
    <property type="match status" value="1"/>
</dbReference>
<feature type="compositionally biased region" description="Polar residues" evidence="12">
    <location>
        <begin position="331"/>
        <end position="341"/>
    </location>
</feature>
<dbReference type="Pfam" id="PF00005">
    <property type="entry name" value="ABC_tran"/>
    <property type="match status" value="2"/>
</dbReference>
<keyword evidence="7" id="KW-0067">ATP-binding</keyword>
<dbReference type="SUPFAM" id="SSF52540">
    <property type="entry name" value="P-loop containing nucleoside triphosphate hydrolases"/>
    <property type="match status" value="2"/>
</dbReference>
<evidence type="ECO:0000256" key="9">
    <source>
        <dbReference type="ARBA" id="ARBA00022989"/>
    </source>
</evidence>
<feature type="compositionally biased region" description="Basic and acidic residues" evidence="12">
    <location>
        <begin position="317"/>
        <end position="330"/>
    </location>
</feature>
<reference evidence="16" key="2">
    <citation type="submission" date="2021-01" db="UniProtKB">
        <authorList>
            <consortium name="EnsemblMetazoa"/>
        </authorList>
    </citation>
    <scope>IDENTIFICATION</scope>
</reference>
<evidence type="ECO:0008006" key="18">
    <source>
        <dbReference type="Google" id="ProtNLM"/>
    </source>
</evidence>
<keyword evidence="6" id="KW-0547">Nucleotide-binding</keyword>
<keyword evidence="3" id="KW-0813">Transport</keyword>
<keyword evidence="5" id="KW-0677">Repeat</keyword>
<evidence type="ECO:0000256" key="7">
    <source>
        <dbReference type="ARBA" id="ARBA00022840"/>
    </source>
</evidence>
<dbReference type="GeneID" id="115918689"/>
<dbReference type="RefSeq" id="XP_030842903.1">
    <property type="nucleotide sequence ID" value="XM_030987043.1"/>
</dbReference>
<dbReference type="InterPro" id="IPR027417">
    <property type="entry name" value="P-loop_NTPase"/>
</dbReference>
<dbReference type="InterPro" id="IPR003593">
    <property type="entry name" value="AAA+_ATPase"/>
</dbReference>
<dbReference type="Proteomes" id="UP000007110">
    <property type="component" value="Unassembled WGS sequence"/>
</dbReference>
<protein>
    <recommendedName>
        <fullName evidence="18">Multidrug resistance protein 1</fullName>
    </recommendedName>
</protein>
<dbReference type="GO" id="GO:0055085">
    <property type="term" value="P:transmembrane transport"/>
    <property type="evidence" value="ECO:0000318"/>
    <property type="project" value="GO_Central"/>
</dbReference>
<dbReference type="OrthoDB" id="6500128at2759"/>
<evidence type="ECO:0000256" key="5">
    <source>
        <dbReference type="ARBA" id="ARBA00022737"/>
    </source>
</evidence>
<dbReference type="InterPro" id="IPR036640">
    <property type="entry name" value="ABC1_TM_sf"/>
</dbReference>
<dbReference type="GO" id="GO:0016020">
    <property type="term" value="C:membrane"/>
    <property type="evidence" value="ECO:0000318"/>
    <property type="project" value="GO_Central"/>
</dbReference>
<dbReference type="PROSITE" id="PS50893">
    <property type="entry name" value="ABC_TRANSPORTER_2"/>
    <property type="match status" value="2"/>
</dbReference>
<dbReference type="CDD" id="cd18578">
    <property type="entry name" value="ABC_6TM_Pgp_ABCB1_D2_like"/>
    <property type="match status" value="1"/>
</dbReference>
<dbReference type="InParanoid" id="A0A7M7NWV5"/>
<feature type="domain" description="ABC transmembrane type-1" evidence="15">
    <location>
        <begin position="375"/>
        <end position="661"/>
    </location>
</feature>
<evidence type="ECO:0000259" key="15">
    <source>
        <dbReference type="PROSITE" id="PS50929"/>
    </source>
</evidence>
<dbReference type="SUPFAM" id="SSF90123">
    <property type="entry name" value="ABC transporter transmembrane region"/>
    <property type="match status" value="1"/>
</dbReference>
<dbReference type="InterPro" id="IPR011527">
    <property type="entry name" value="ABC1_TM_dom"/>
</dbReference>
<dbReference type="InterPro" id="IPR039421">
    <property type="entry name" value="Type_1_exporter"/>
</dbReference>
<dbReference type="PANTHER" id="PTHR43394:SF18">
    <property type="entry name" value="ABC TRANSPORTER B FAMILY MEMBER 11-LIKE"/>
    <property type="match status" value="1"/>
</dbReference>
<accession>A0A7M7NWV5</accession>
<feature type="transmembrane region" description="Helical" evidence="13">
    <location>
        <begin position="638"/>
        <end position="656"/>
    </location>
</feature>
<proteinExistence type="inferred from homology"/>
<feature type="domain" description="ABC transporter" evidence="14">
    <location>
        <begin position="696"/>
        <end position="933"/>
    </location>
</feature>
<evidence type="ECO:0000313" key="16">
    <source>
        <dbReference type="EnsemblMetazoa" id="XP_030842903"/>
    </source>
</evidence>
<dbReference type="GO" id="GO:0140359">
    <property type="term" value="F:ABC-type transporter activity"/>
    <property type="evidence" value="ECO:0007669"/>
    <property type="project" value="InterPro"/>
</dbReference>
<evidence type="ECO:0000256" key="6">
    <source>
        <dbReference type="ARBA" id="ARBA00022741"/>
    </source>
</evidence>
<dbReference type="GO" id="GO:0016887">
    <property type="term" value="F:ATP hydrolysis activity"/>
    <property type="evidence" value="ECO:0007669"/>
    <property type="project" value="InterPro"/>
</dbReference>
<organism evidence="16 17">
    <name type="scientific">Strongylocentrotus purpuratus</name>
    <name type="common">Purple sea urchin</name>
    <dbReference type="NCBI Taxonomy" id="7668"/>
    <lineage>
        <taxon>Eukaryota</taxon>
        <taxon>Metazoa</taxon>
        <taxon>Echinodermata</taxon>
        <taxon>Eleutherozoa</taxon>
        <taxon>Echinozoa</taxon>
        <taxon>Echinoidea</taxon>
        <taxon>Euechinoidea</taxon>
        <taxon>Echinacea</taxon>
        <taxon>Camarodonta</taxon>
        <taxon>Echinidea</taxon>
        <taxon>Strongylocentrotidae</taxon>
        <taxon>Strongylocentrotus</taxon>
    </lineage>
</organism>
<dbReference type="InterPro" id="IPR003439">
    <property type="entry name" value="ABC_transporter-like_ATP-bd"/>
</dbReference>
<dbReference type="Gene3D" id="3.40.50.300">
    <property type="entry name" value="P-loop containing nucleotide triphosphate hydrolases"/>
    <property type="match status" value="2"/>
</dbReference>
<sequence length="948" mass="103140">MIGAFSIGNITPSVTAITTARGAAVILFEIIDATPVIDARSKKGVTPAEMTGKIDFQGVHFSYPTRADVPVLKGVDLSIRKGQTVALVGSSGCGKSTTINLLLRFYDKLSGKILIDGNEITELNLRWLRENIGVVSQEPILFNCSIETNISYGRDGVTKEEIIKAAKMANAHDFISKLPKGYDTMVGERGAQLSGGQKQRVAIARALVRNPPILLLDEATSALDRESEKVVQQALDKASEGRTTVVIAHRLTTIRNADVIYAFKDGQVVEFGDHAELMKRDGVYKQLVTLQTLDGAGERSESLKEKMASISSPSRQMSRDTSRQISREMSRQISNASSGKGSQLEEDEEIEEEEVERASYMEILKLNKPEWPYIVVGTFFAGVLGIAMPAFAILFSEVVSVFSLPPDQIKEEATFWGLMFVALGCVLFVAHSMTGICFAVSGEDLTLRLRRKAFWTILRQDITYFDQPNHSTGALATRLSSDASNVKGATGVRLSTVLQSLVTMAAALAIGFIFGWQLALLIFGCLPLLSAMGAIQMKVLQGAQSRDRALIEESGKIAAESIENVRTVTALSLEDRMIRNYAEKLEQPYKQGKINSQMIGLGFGVSQGMIFFIYAASFRLGGYLVSIGEMSGDDVFKVIFGVAFAGISLGRAMALLPDYAKARHSAELMLHLFATKPLIDNYSIDGDKPEQVEGKIEYSGLKFAYPTRSDITILKGLDLTIKPGQTVALVGESGCGKSTLVSLLERFYDPEQGSVNVDGKSVKDLNIQWLRANMAIVSQEPILFACSIGDNIQYGVEKPMDMANIEKVAKMANIHDFISSLPLGYDTLVGEKGTQLSGGQKQRVAIARAMARNPRILLLDEATSALDTESERVVQAALDNAMKDRTSIVIAHRLSTIQNADVIAVIRDGVVVESGSHQELLKKRGHYFTLTGGLVVADVNEKKAIKSG</sequence>
<evidence type="ECO:0000256" key="13">
    <source>
        <dbReference type="SAM" id="Phobius"/>
    </source>
</evidence>
<comment type="subcellular location">
    <subcellularLocation>
        <location evidence="1">Membrane</location>
        <topology evidence="1">Multi-pass membrane protein</topology>
    </subcellularLocation>
</comment>
<evidence type="ECO:0000256" key="8">
    <source>
        <dbReference type="ARBA" id="ARBA00022967"/>
    </source>
</evidence>
<dbReference type="GO" id="GO:0005524">
    <property type="term" value="F:ATP binding"/>
    <property type="evidence" value="ECO:0007669"/>
    <property type="project" value="UniProtKB-KW"/>
</dbReference>
<feature type="region of interest" description="Disordered" evidence="12">
    <location>
        <begin position="298"/>
        <end position="348"/>
    </location>
</feature>
<reference evidence="17" key="1">
    <citation type="submission" date="2015-02" db="EMBL/GenBank/DDBJ databases">
        <title>Genome sequencing for Strongylocentrotus purpuratus.</title>
        <authorList>
            <person name="Murali S."/>
            <person name="Liu Y."/>
            <person name="Vee V."/>
            <person name="English A."/>
            <person name="Wang M."/>
            <person name="Skinner E."/>
            <person name="Han Y."/>
            <person name="Muzny D.M."/>
            <person name="Worley K.C."/>
            <person name="Gibbs R.A."/>
        </authorList>
    </citation>
    <scope>NUCLEOTIDE SEQUENCE</scope>
</reference>
<evidence type="ECO:0000313" key="17">
    <source>
        <dbReference type="Proteomes" id="UP000007110"/>
    </source>
</evidence>
<keyword evidence="10 13" id="KW-0472">Membrane</keyword>
<evidence type="ECO:0000256" key="11">
    <source>
        <dbReference type="ARBA" id="ARBA00023180"/>
    </source>
</evidence>
<dbReference type="PROSITE" id="PS50929">
    <property type="entry name" value="ABC_TM1F"/>
    <property type="match status" value="1"/>
</dbReference>
<evidence type="ECO:0000259" key="14">
    <source>
        <dbReference type="PROSITE" id="PS50893"/>
    </source>
</evidence>
<evidence type="ECO:0000256" key="2">
    <source>
        <dbReference type="ARBA" id="ARBA00007577"/>
    </source>
</evidence>
<evidence type="ECO:0000256" key="1">
    <source>
        <dbReference type="ARBA" id="ARBA00004141"/>
    </source>
</evidence>
<evidence type="ECO:0000256" key="4">
    <source>
        <dbReference type="ARBA" id="ARBA00022692"/>
    </source>
</evidence>
<dbReference type="PROSITE" id="PS00211">
    <property type="entry name" value="ABC_TRANSPORTER_1"/>
    <property type="match status" value="2"/>
</dbReference>
<dbReference type="PANTHER" id="PTHR43394">
    <property type="entry name" value="ATP-DEPENDENT PERMEASE MDL1, MITOCHONDRIAL"/>
    <property type="match status" value="1"/>
</dbReference>
<dbReference type="AlphaFoldDB" id="A0A7M7NWV5"/>
<dbReference type="InterPro" id="IPR017871">
    <property type="entry name" value="ABC_transporter-like_CS"/>
</dbReference>
<dbReference type="SMART" id="SM00382">
    <property type="entry name" value="AAA"/>
    <property type="match status" value="2"/>
</dbReference>
<evidence type="ECO:0000256" key="10">
    <source>
        <dbReference type="ARBA" id="ARBA00023136"/>
    </source>
</evidence>
<feature type="transmembrane region" description="Helical" evidence="13">
    <location>
        <begin position="371"/>
        <end position="395"/>
    </location>
</feature>
<dbReference type="Pfam" id="PF00664">
    <property type="entry name" value="ABC_membrane"/>
    <property type="match status" value="1"/>
</dbReference>
<feature type="compositionally biased region" description="Basic and acidic residues" evidence="12">
    <location>
        <begin position="298"/>
        <end position="307"/>
    </location>
</feature>
<dbReference type="CDD" id="cd03249">
    <property type="entry name" value="ABC_MTABC3_MDL1_MDL2"/>
    <property type="match status" value="2"/>
</dbReference>
<evidence type="ECO:0000256" key="3">
    <source>
        <dbReference type="ARBA" id="ARBA00022448"/>
    </source>
</evidence>
<comment type="similarity">
    <text evidence="2">Belongs to the ABC transporter superfamily. ABCB family. Multidrug resistance exporter (TC 3.A.1.201) subfamily.</text>
</comment>
<dbReference type="OMA" id="IMSGAMA"/>
<dbReference type="KEGG" id="spu:115918689"/>
<keyword evidence="11" id="KW-0325">Glycoprotein</keyword>
<dbReference type="FunFam" id="3.40.50.300:FF:000916">
    <property type="entry name" value="ABC transporter B family member 9"/>
    <property type="match status" value="1"/>
</dbReference>
<feature type="transmembrane region" description="Helical" evidence="13">
    <location>
        <begin position="415"/>
        <end position="442"/>
    </location>
</feature>
<name>A0A7M7NWV5_STRPU</name>
<keyword evidence="9 13" id="KW-1133">Transmembrane helix</keyword>
<feature type="transmembrane region" description="Helical" evidence="13">
    <location>
        <begin position="598"/>
        <end position="618"/>
    </location>
</feature>
<keyword evidence="4 13" id="KW-0812">Transmembrane</keyword>
<keyword evidence="17" id="KW-1185">Reference proteome</keyword>
<keyword evidence="8" id="KW-1278">Translocase</keyword>
<dbReference type="FunFam" id="1.20.1560.10:FF:000566">
    <property type="entry name" value="Uncharacterized protein"/>
    <property type="match status" value="1"/>
</dbReference>
<evidence type="ECO:0000256" key="12">
    <source>
        <dbReference type="SAM" id="MobiDB-lite"/>
    </source>
</evidence>
<dbReference type="GO" id="GO:0042626">
    <property type="term" value="F:ATPase-coupled transmembrane transporter activity"/>
    <property type="evidence" value="ECO:0000318"/>
    <property type="project" value="GO_Central"/>
</dbReference>
<dbReference type="FunFam" id="3.40.50.300:FF:000479">
    <property type="entry name" value="Multidrug resistance protein 1A"/>
    <property type="match status" value="1"/>
</dbReference>
<dbReference type="EnsemblMetazoa" id="XM_030987043">
    <property type="protein sequence ID" value="XP_030842903"/>
    <property type="gene ID" value="LOC115918689"/>
</dbReference>
<feature type="domain" description="ABC transporter" evidence="14">
    <location>
        <begin position="54"/>
        <end position="290"/>
    </location>
</feature>